<protein>
    <submittedName>
        <fullName evidence="1">Uncharacterized protein</fullName>
    </submittedName>
</protein>
<organism evidence="1 2">
    <name type="scientific">Candidatus Thiothrix singaporensis</name>
    <dbReference type="NCBI Taxonomy" id="2799669"/>
    <lineage>
        <taxon>Bacteria</taxon>
        <taxon>Pseudomonadati</taxon>
        <taxon>Pseudomonadota</taxon>
        <taxon>Gammaproteobacteria</taxon>
        <taxon>Thiotrichales</taxon>
        <taxon>Thiotrichaceae</taxon>
        <taxon>Thiothrix</taxon>
    </lineage>
</organism>
<sequence>MLQGMRPENLVDCYDDFELLKNEDLYFIVTTDEPKAFWSFSDNFNNAWREINDGDIYSNEQLKDFALDEIKELEQSERLILRGVNKEEIRQSIFEKVNSLNSIVRRKQFLQEVARRSKVLGAENNFDFLDSLCEQAHNDVQSFQLWFDYSLNDEDRMLVIGLSAFYGMSAEQTFAMLDRVVDEVWRPRRSNLPYYDYGDIQKSQHILR</sequence>
<dbReference type="Proteomes" id="UP000510621">
    <property type="component" value="Chromosome"/>
</dbReference>
<reference evidence="1" key="1">
    <citation type="submission" date="2020-06" db="EMBL/GenBank/DDBJ databases">
        <title>Analysis procedures for assessing recovery of high quality, complete, closed genomes from Nanopore long read metagenome sequencing.</title>
        <authorList>
            <person name="Bessarab I."/>
            <person name="Arumugam K."/>
            <person name="Haryono M."/>
            <person name="Liu X."/>
            <person name="Roy S."/>
            <person name="Zuniga-Montanez R.E."/>
            <person name="Qiu G."/>
            <person name="Drautz-Moses D.I."/>
            <person name="Law Y.Y."/>
            <person name="Wuertz S."/>
            <person name="Lauro F.M."/>
            <person name="Huson D.H."/>
            <person name="Williams R.B."/>
        </authorList>
    </citation>
    <scope>NUCLEOTIDE SEQUENCE [LARGE SCALE GENOMIC DNA]</scope>
    <source>
        <strain evidence="1">SSD2</strain>
    </source>
</reference>
<evidence type="ECO:0000313" key="1">
    <source>
        <dbReference type="EMBL" id="QLQ30938.1"/>
    </source>
</evidence>
<proteinExistence type="predicted"/>
<accession>A0A7L6APC4</accession>
<evidence type="ECO:0000313" key="2">
    <source>
        <dbReference type="Proteomes" id="UP000510621"/>
    </source>
</evidence>
<gene>
    <name evidence="1" type="ORF">HZT40_04195</name>
</gene>
<dbReference type="EMBL" id="CP059265">
    <property type="protein sequence ID" value="QLQ30938.1"/>
    <property type="molecule type" value="Genomic_DNA"/>
</dbReference>
<dbReference type="AlphaFoldDB" id="A0A7L6APC4"/>
<dbReference type="KEGG" id="this:HZT40_04195"/>
<name>A0A7L6APC4_9GAMM</name>
<keyword evidence="2" id="KW-1185">Reference proteome</keyword>